<gene>
    <name evidence="1" type="ORF">GSOID_T00029867001</name>
</gene>
<dbReference type="Gene3D" id="2.120.10.80">
    <property type="entry name" value="Kelch-type beta propeller"/>
    <property type="match status" value="1"/>
</dbReference>
<evidence type="ECO:0000313" key="1">
    <source>
        <dbReference type="EMBL" id="CBY36827.1"/>
    </source>
</evidence>
<dbReference type="AlphaFoldDB" id="E4YMW8"/>
<reference evidence="1" key="1">
    <citation type="journal article" date="2010" name="Science">
        <title>Plasticity of animal genome architecture unmasked by rapid evolution of a pelagic tunicate.</title>
        <authorList>
            <person name="Denoeud F."/>
            <person name="Henriet S."/>
            <person name="Mungpakdee S."/>
            <person name="Aury J.M."/>
            <person name="Da Silva C."/>
            <person name="Brinkmann H."/>
            <person name="Mikhaleva J."/>
            <person name="Olsen L.C."/>
            <person name="Jubin C."/>
            <person name="Canestro C."/>
            <person name="Bouquet J.M."/>
            <person name="Danks G."/>
            <person name="Poulain J."/>
            <person name="Campsteijn C."/>
            <person name="Adamski M."/>
            <person name="Cross I."/>
            <person name="Yadetie F."/>
            <person name="Muffato M."/>
            <person name="Louis A."/>
            <person name="Butcher S."/>
            <person name="Tsagkogeorga G."/>
            <person name="Konrad A."/>
            <person name="Singh S."/>
            <person name="Jensen M.F."/>
            <person name="Cong E.H."/>
            <person name="Eikeseth-Otteraa H."/>
            <person name="Noel B."/>
            <person name="Anthouard V."/>
            <person name="Porcel B.M."/>
            <person name="Kachouri-Lafond R."/>
            <person name="Nishino A."/>
            <person name="Ugolini M."/>
            <person name="Chourrout P."/>
            <person name="Nishida H."/>
            <person name="Aasland R."/>
            <person name="Huzurbazar S."/>
            <person name="Westhof E."/>
            <person name="Delsuc F."/>
            <person name="Lehrach H."/>
            <person name="Reinhardt R."/>
            <person name="Weissenbach J."/>
            <person name="Roy S.W."/>
            <person name="Artiguenave F."/>
            <person name="Postlethwait J.H."/>
            <person name="Manak J.R."/>
            <person name="Thompson E.M."/>
            <person name="Jaillon O."/>
            <person name="Du Pasquier L."/>
            <person name="Boudinot P."/>
            <person name="Liberles D.A."/>
            <person name="Volff J.N."/>
            <person name="Philippe H."/>
            <person name="Lenhard B."/>
            <person name="Roest Crollius H."/>
            <person name="Wincker P."/>
            <person name="Chourrout D."/>
        </authorList>
    </citation>
    <scope>NUCLEOTIDE SEQUENCE [LARGE SCALE GENOMIC DNA]</scope>
</reference>
<dbReference type="InterPro" id="IPR015915">
    <property type="entry name" value="Kelch-typ_b-propeller"/>
</dbReference>
<name>E4YMW8_OIKDI</name>
<dbReference type="SUPFAM" id="SSF50965">
    <property type="entry name" value="Galactose oxidase, central domain"/>
    <property type="match status" value="1"/>
</dbReference>
<accession>E4YMW8</accession>
<organism evidence="1">
    <name type="scientific">Oikopleura dioica</name>
    <name type="common">Tunicate</name>
    <dbReference type="NCBI Taxonomy" id="34765"/>
    <lineage>
        <taxon>Eukaryota</taxon>
        <taxon>Metazoa</taxon>
        <taxon>Chordata</taxon>
        <taxon>Tunicata</taxon>
        <taxon>Appendicularia</taxon>
        <taxon>Copelata</taxon>
        <taxon>Oikopleuridae</taxon>
        <taxon>Oikopleura</taxon>
    </lineage>
</organism>
<proteinExistence type="predicted"/>
<dbReference type="Proteomes" id="UP000011014">
    <property type="component" value="Unassembled WGS sequence"/>
</dbReference>
<dbReference type="EMBL" id="FN654847">
    <property type="protein sequence ID" value="CBY36827.1"/>
    <property type="molecule type" value="Genomic_DNA"/>
</dbReference>
<dbReference type="InterPro" id="IPR011043">
    <property type="entry name" value="Gal_Oxase/kelch_b-propeller"/>
</dbReference>
<sequence length="266" mass="28586">MRSPVAITAPNSDVNYSKYAQSAVVAGQLYLFSGDGDNRKIAKLDSCALTELEVKLNMDFTIGHAAVSTANGSKAIICFAPSPPYNYCDAFDGSIVTPSHKTTYPHLYGCLGLYNGQPTTVGGSNVDYTGKVETLGQDGWTSLSDCPVNFYTQNLVGMDNGDLVLLGGRNIDEGNNFEKSVWRLRNSTWFMLGSLDGAVGYGSALTIDSSIFIFAGENGDSTFPLQRVDISEDGTIDTQIIGDQGGKYLWPVMFTDSSNCTTVEHV</sequence>
<protein>
    <submittedName>
        <fullName evidence="1">Uncharacterized protein</fullName>
    </submittedName>
</protein>